<dbReference type="AlphaFoldDB" id="A0A9P1CHS2"/>
<reference evidence="7 8" key="2">
    <citation type="submission" date="2024-05" db="EMBL/GenBank/DDBJ databases">
        <authorList>
            <person name="Chen Y."/>
            <person name="Shah S."/>
            <person name="Dougan E. K."/>
            <person name="Thang M."/>
            <person name="Chan C."/>
        </authorList>
    </citation>
    <scope>NUCLEOTIDE SEQUENCE [LARGE SCALE GENOMIC DNA]</scope>
</reference>
<dbReference type="EMBL" id="CAMXCT030001719">
    <property type="protein sequence ID" value="CAL4779804.1"/>
    <property type="molecule type" value="Genomic_DNA"/>
</dbReference>
<evidence type="ECO:0000256" key="3">
    <source>
        <dbReference type="ARBA" id="ARBA00022989"/>
    </source>
</evidence>
<dbReference type="GO" id="GO:0016020">
    <property type="term" value="C:membrane"/>
    <property type="evidence" value="ECO:0007669"/>
    <property type="project" value="UniProtKB-SubCell"/>
</dbReference>
<dbReference type="InterPro" id="IPR002781">
    <property type="entry name" value="TM_pro_TauE-like"/>
</dbReference>
<comment type="caution">
    <text evidence="6">The sequence shown here is derived from an EMBL/GenBank/DDBJ whole genome shotgun (WGS) entry which is preliminary data.</text>
</comment>
<evidence type="ECO:0000313" key="7">
    <source>
        <dbReference type="EMBL" id="CAL4779804.1"/>
    </source>
</evidence>
<protein>
    <submittedName>
        <fullName evidence="7">RING finger protein 122</fullName>
    </submittedName>
</protein>
<keyword evidence="3 5" id="KW-1133">Transmembrane helix</keyword>
<feature type="transmembrane region" description="Helical" evidence="5">
    <location>
        <begin position="34"/>
        <end position="52"/>
    </location>
</feature>
<proteinExistence type="predicted"/>
<sequence>MAAAGVLCAAGGIGGGGIYVTVLMVAGGLRVRDAVPLSKSVVFIGSIASLILNLRKATATRESLIDYHVCRVVVPGALVGTYLGVILNSIVPGWAVLLALVGILIAISYMILQTTWQQYAEEEHLRRLPQLPKASDSNVSKDTVPEVSALWKTHEVQQYTATDLLLSAVMLLVVVTGSAFRHHAIRCQIAPEAERLKACHHPSLFWLDANTLMTWMQTPSTAAFIKVFFFAGPLIFCVTVLACVVTNLVKIGWSPALALKFSLMSMTTGCLAGFVGIGGGLIFSPYFLLMGLEPATAVATSSTCVIFTSSSTTFQYLLTDRIIVSLMLLYGLVNWVSSYAGTSMVHHLQDQLSTRRSFITGIVSLGVLISTLLAVRELIFEAPRSTQVPHQLGAVFKFQGSPAHPCPEVSCASTATMPMVRWLLLPLVVAYPTPPEQTADQLEIMERARARAKVASAAATPSVLAFFDSTPFRQMLKDCCSAVADLPADELLQRYRAEAQVAELAHALPATKQQRTPSVDVTISELGKMAWFPNEFQEAMLHGQNGSSQGSEISDDAMKEIFGCKAFTGAQPTWEEASSRLIYVAHNLRRLDTGSEPHFGDFTVIFNSSRMKDAVLIAPYDTGMYTMKCLHPDLHPGNISLQNLAGPHGPPHMPDLNCSAWSKDRKVDVPVGTLDYLDHLILPNLWSPINSSVTNETVLDAARVLFSRSAISGIDYRSVPAIAQRERNDYFESNVLANPPLPGAVKLGIGNFASLFGTDKGLDLQQIASKFQWPLFWAYGEGIQTGPHPPQGPSQPSQKQTLNRRFADPSIVNVSNATISSAAAQQFQTVWNEAKKLRQVRPITDDDLSKWWESLSEQVQVAPVSATSCAQPHHCIGVTLSGHDCMCKQTLDKVKKVENVETESFTV</sequence>
<evidence type="ECO:0000313" key="6">
    <source>
        <dbReference type="EMBL" id="CAI3992492.1"/>
    </source>
</evidence>
<evidence type="ECO:0000256" key="5">
    <source>
        <dbReference type="SAM" id="Phobius"/>
    </source>
</evidence>
<evidence type="ECO:0000256" key="2">
    <source>
        <dbReference type="ARBA" id="ARBA00022692"/>
    </source>
</evidence>
<feature type="transmembrane region" description="Helical" evidence="5">
    <location>
        <begin position="93"/>
        <end position="112"/>
    </location>
</feature>
<reference evidence="6" key="1">
    <citation type="submission" date="2022-10" db="EMBL/GenBank/DDBJ databases">
        <authorList>
            <person name="Chen Y."/>
            <person name="Dougan E. K."/>
            <person name="Chan C."/>
            <person name="Rhodes N."/>
            <person name="Thang M."/>
        </authorList>
    </citation>
    <scope>NUCLEOTIDE SEQUENCE</scope>
</reference>
<dbReference type="Pfam" id="PF01925">
    <property type="entry name" value="TauE"/>
    <property type="match status" value="2"/>
</dbReference>
<gene>
    <name evidence="6" type="ORF">C1SCF055_LOCUS19319</name>
</gene>
<feature type="transmembrane region" description="Helical" evidence="5">
    <location>
        <begin position="322"/>
        <end position="345"/>
    </location>
</feature>
<comment type="subcellular location">
    <subcellularLocation>
        <location evidence="1">Membrane</location>
        <topology evidence="1">Multi-pass membrane protein</topology>
    </subcellularLocation>
</comment>
<evidence type="ECO:0000256" key="1">
    <source>
        <dbReference type="ARBA" id="ARBA00004141"/>
    </source>
</evidence>
<name>A0A9P1CHS2_9DINO</name>
<dbReference type="EMBL" id="CAMXCT010001719">
    <property type="protein sequence ID" value="CAI3992492.1"/>
    <property type="molecule type" value="Genomic_DNA"/>
</dbReference>
<dbReference type="Proteomes" id="UP001152797">
    <property type="component" value="Unassembled WGS sequence"/>
</dbReference>
<feature type="transmembrane region" description="Helical" evidence="5">
    <location>
        <begin position="64"/>
        <end position="87"/>
    </location>
</feature>
<evidence type="ECO:0000256" key="4">
    <source>
        <dbReference type="ARBA" id="ARBA00023136"/>
    </source>
</evidence>
<feature type="transmembrane region" description="Helical" evidence="5">
    <location>
        <begin position="261"/>
        <end position="283"/>
    </location>
</feature>
<accession>A0A9P1CHS2</accession>
<feature type="transmembrane region" description="Helical" evidence="5">
    <location>
        <begin position="357"/>
        <end position="375"/>
    </location>
</feature>
<dbReference type="GO" id="GO:0016567">
    <property type="term" value="P:protein ubiquitination"/>
    <property type="evidence" value="ECO:0007669"/>
    <property type="project" value="TreeGrafter"/>
</dbReference>
<keyword evidence="4 5" id="KW-0472">Membrane</keyword>
<feature type="transmembrane region" description="Helical" evidence="5">
    <location>
        <begin position="223"/>
        <end position="249"/>
    </location>
</feature>
<dbReference type="EMBL" id="CAMXCT020001719">
    <property type="protein sequence ID" value="CAL1145867.1"/>
    <property type="molecule type" value="Genomic_DNA"/>
</dbReference>
<keyword evidence="2 5" id="KW-0812">Transmembrane</keyword>
<evidence type="ECO:0000313" key="8">
    <source>
        <dbReference type="Proteomes" id="UP001152797"/>
    </source>
</evidence>
<feature type="transmembrane region" description="Helical" evidence="5">
    <location>
        <begin position="7"/>
        <end position="28"/>
    </location>
</feature>
<dbReference type="OrthoDB" id="434519at2759"/>
<dbReference type="GO" id="GO:0031464">
    <property type="term" value="C:Cul4A-RING E3 ubiquitin ligase complex"/>
    <property type="evidence" value="ECO:0007669"/>
    <property type="project" value="TreeGrafter"/>
</dbReference>
<keyword evidence="8" id="KW-1185">Reference proteome</keyword>
<dbReference type="PANTHER" id="PTHR14255:SF3">
    <property type="entry name" value="SULFITE EXPORTER TAUE_SAFE FAMILY PROTEIN 5-RELATED"/>
    <property type="match status" value="1"/>
</dbReference>
<dbReference type="PANTHER" id="PTHR14255">
    <property type="entry name" value="CEREBLON"/>
    <property type="match status" value="1"/>
</dbReference>
<organism evidence="6">
    <name type="scientific">Cladocopium goreaui</name>
    <dbReference type="NCBI Taxonomy" id="2562237"/>
    <lineage>
        <taxon>Eukaryota</taxon>
        <taxon>Sar</taxon>
        <taxon>Alveolata</taxon>
        <taxon>Dinophyceae</taxon>
        <taxon>Suessiales</taxon>
        <taxon>Symbiodiniaceae</taxon>
        <taxon>Cladocopium</taxon>
    </lineage>
</organism>